<proteinExistence type="predicted"/>
<dbReference type="RefSeq" id="WP_202380650.1">
    <property type="nucleotide sequence ID" value="NZ_BAAAMA010000003.1"/>
</dbReference>
<keyword evidence="2" id="KW-1185">Reference proteome</keyword>
<evidence type="ECO:0000313" key="1">
    <source>
        <dbReference type="EMBL" id="MBL3688623.1"/>
    </source>
</evidence>
<sequence>MTSTEPTRPRAARRRGLSARTKLIASASLATVGVLAAASMATALWNAEHSVSGARLTAGDLNVSYGSGTWKQVTPGVTTPAGGTLAGGTDGFHSMPGDVVEMIVPITTTLRGENLNATLSVETGAGAAQDIANGVVKASYRVEDASGTPVAPATGEAELGTPVEVPGLVSSNAGEVANWTVVVTVTVLGDYRWTELEPMLDLDRWAIDGVSVTLDQVRSGDGYAAARDGFAHVSAAS</sequence>
<name>A0ABS1SKC3_9MICO</name>
<organism evidence="1 2">
    <name type="scientific">Leucobacter chromiireducens subsp. chromiireducens</name>
    <dbReference type="NCBI Taxonomy" id="660067"/>
    <lineage>
        <taxon>Bacteria</taxon>
        <taxon>Bacillati</taxon>
        <taxon>Actinomycetota</taxon>
        <taxon>Actinomycetes</taxon>
        <taxon>Micrococcales</taxon>
        <taxon>Microbacteriaceae</taxon>
        <taxon>Leucobacter</taxon>
    </lineage>
</organism>
<comment type="caution">
    <text evidence="1">The sequence shown here is derived from an EMBL/GenBank/DDBJ whole genome shotgun (WGS) entry which is preliminary data.</text>
</comment>
<accession>A0ABS1SKC3</accession>
<dbReference type="Proteomes" id="UP001646141">
    <property type="component" value="Unassembled WGS sequence"/>
</dbReference>
<evidence type="ECO:0000313" key="2">
    <source>
        <dbReference type="Proteomes" id="UP001646141"/>
    </source>
</evidence>
<evidence type="ECO:0008006" key="3">
    <source>
        <dbReference type="Google" id="ProtNLM"/>
    </source>
</evidence>
<reference evidence="1 2" key="1">
    <citation type="submission" date="2018-09" db="EMBL/GenBank/DDBJ databases">
        <title>Comparative genomics of Leucobacter spp.</title>
        <authorList>
            <person name="Reis A.C."/>
            <person name="Kolvenbach B.A."/>
            <person name="Corvini P.F.X."/>
            <person name="Nunes O.C."/>
        </authorList>
    </citation>
    <scope>NUCLEOTIDE SEQUENCE [LARGE SCALE GENOMIC DNA]</scope>
    <source>
        <strain evidence="1 2">L-1</strain>
    </source>
</reference>
<protein>
    <recommendedName>
        <fullName evidence="3">Alternate signal-mediated exported protein, RER_14450 family</fullName>
    </recommendedName>
</protein>
<gene>
    <name evidence="1" type="ORF">D3226_01440</name>
</gene>
<dbReference type="EMBL" id="QYAD01000001">
    <property type="protein sequence ID" value="MBL3688623.1"/>
    <property type="molecule type" value="Genomic_DNA"/>
</dbReference>